<dbReference type="GeneID" id="106805983"/>
<feature type="region of interest" description="Disordered" evidence="1">
    <location>
        <begin position="109"/>
        <end position="136"/>
    </location>
</feature>
<protein>
    <submittedName>
        <fullName evidence="3">Uncharacterized protein LOC106805983</fullName>
    </submittedName>
</protein>
<dbReference type="RefSeq" id="XP_014663281.1">
    <property type="nucleotide sequence ID" value="XM_014807795.1"/>
</dbReference>
<evidence type="ECO:0000313" key="2">
    <source>
        <dbReference type="Proteomes" id="UP000695022"/>
    </source>
</evidence>
<evidence type="ECO:0000256" key="1">
    <source>
        <dbReference type="SAM" id="MobiDB-lite"/>
    </source>
</evidence>
<reference evidence="3" key="1">
    <citation type="submission" date="2025-08" db="UniProtKB">
        <authorList>
            <consortium name="RefSeq"/>
        </authorList>
    </citation>
    <scope>IDENTIFICATION</scope>
</reference>
<feature type="compositionally biased region" description="Gly residues" evidence="1">
    <location>
        <begin position="115"/>
        <end position="126"/>
    </location>
</feature>
<proteinExistence type="predicted"/>
<sequence>MSSETTDARRHLASVVTATAASMEEILATARLRAAGSVEEFLERDYGCMGRALGVYRDMLAGVGCATRRQAEDAWGRCYANRDVRESVDDLLEVEGAWNAFLHDVDDRARRRSNDGGGDGGGGGVEVGDPAPGDARLRDAGTRAEVALADYLGGAAVVVVLLRHFA</sequence>
<accession>A0ABM1DTL0</accession>
<keyword evidence="2" id="KW-1185">Reference proteome</keyword>
<organism evidence="2 3">
    <name type="scientific">Priapulus caudatus</name>
    <name type="common">Priapulid worm</name>
    <dbReference type="NCBI Taxonomy" id="37621"/>
    <lineage>
        <taxon>Eukaryota</taxon>
        <taxon>Metazoa</taxon>
        <taxon>Ecdysozoa</taxon>
        <taxon>Scalidophora</taxon>
        <taxon>Priapulida</taxon>
        <taxon>Priapulimorpha</taxon>
        <taxon>Priapulimorphida</taxon>
        <taxon>Priapulidae</taxon>
        <taxon>Priapulus</taxon>
    </lineage>
</organism>
<evidence type="ECO:0000313" key="3">
    <source>
        <dbReference type="RefSeq" id="XP_014663281.1"/>
    </source>
</evidence>
<name>A0ABM1DTL0_PRICU</name>
<dbReference type="Proteomes" id="UP000695022">
    <property type="component" value="Unplaced"/>
</dbReference>
<gene>
    <name evidence="3" type="primary">LOC106805983</name>
</gene>